<sequence>MSNKSPIFPIEEPQHFIDNYGFNSQIDYFQILKEARKHKKPIETSKKIKKQSHRKKWWKNALFFFKRNNNENTNTGDLNSGTFSRRRAVSGGSIYGPLYITESSIGSNSPCRKNRRPAAGSLTPSKKGDSEIPYINLKEFNGDRQHRISTTSAAPIYLVT</sequence>
<accession>A0ABS8S6E3</accession>
<keyword evidence="3" id="KW-1185">Reference proteome</keyword>
<name>A0ABS8S6E3_DATST</name>
<dbReference type="Proteomes" id="UP000823775">
    <property type="component" value="Unassembled WGS sequence"/>
</dbReference>
<evidence type="ECO:0000313" key="3">
    <source>
        <dbReference type="Proteomes" id="UP000823775"/>
    </source>
</evidence>
<feature type="region of interest" description="Disordered" evidence="1">
    <location>
        <begin position="106"/>
        <end position="127"/>
    </location>
</feature>
<proteinExistence type="predicted"/>
<evidence type="ECO:0000256" key="1">
    <source>
        <dbReference type="SAM" id="MobiDB-lite"/>
    </source>
</evidence>
<comment type="caution">
    <text evidence="2">The sequence shown here is derived from an EMBL/GenBank/DDBJ whole genome shotgun (WGS) entry which is preliminary data.</text>
</comment>
<reference evidence="2 3" key="1">
    <citation type="journal article" date="2021" name="BMC Genomics">
        <title>Datura genome reveals duplications of psychoactive alkaloid biosynthetic genes and high mutation rate following tissue culture.</title>
        <authorList>
            <person name="Rajewski A."/>
            <person name="Carter-House D."/>
            <person name="Stajich J."/>
            <person name="Litt A."/>
        </authorList>
    </citation>
    <scope>NUCLEOTIDE SEQUENCE [LARGE SCALE GENOMIC DNA]</scope>
    <source>
        <strain evidence="2">AR-01</strain>
    </source>
</reference>
<dbReference type="EMBL" id="JACEIK010000308">
    <property type="protein sequence ID" value="MCD7454626.1"/>
    <property type="molecule type" value="Genomic_DNA"/>
</dbReference>
<dbReference type="PANTHER" id="PTHR35488">
    <property type="entry name" value="OS05G0358900 PROTEIN-RELATED"/>
    <property type="match status" value="1"/>
</dbReference>
<protein>
    <submittedName>
        <fullName evidence="2">Uncharacterized protein</fullName>
    </submittedName>
</protein>
<gene>
    <name evidence="2" type="ORF">HAX54_025372</name>
</gene>
<dbReference type="PANTHER" id="PTHR35488:SF2">
    <property type="entry name" value="OS05G0358900 PROTEIN"/>
    <property type="match status" value="1"/>
</dbReference>
<evidence type="ECO:0000313" key="2">
    <source>
        <dbReference type="EMBL" id="MCD7454626.1"/>
    </source>
</evidence>
<organism evidence="2 3">
    <name type="scientific">Datura stramonium</name>
    <name type="common">Jimsonweed</name>
    <name type="synonym">Common thornapple</name>
    <dbReference type="NCBI Taxonomy" id="4076"/>
    <lineage>
        <taxon>Eukaryota</taxon>
        <taxon>Viridiplantae</taxon>
        <taxon>Streptophyta</taxon>
        <taxon>Embryophyta</taxon>
        <taxon>Tracheophyta</taxon>
        <taxon>Spermatophyta</taxon>
        <taxon>Magnoliopsida</taxon>
        <taxon>eudicotyledons</taxon>
        <taxon>Gunneridae</taxon>
        <taxon>Pentapetalae</taxon>
        <taxon>asterids</taxon>
        <taxon>lamiids</taxon>
        <taxon>Solanales</taxon>
        <taxon>Solanaceae</taxon>
        <taxon>Solanoideae</taxon>
        <taxon>Datureae</taxon>
        <taxon>Datura</taxon>
    </lineage>
</organism>